<evidence type="ECO:0000313" key="4">
    <source>
        <dbReference type="Proteomes" id="UP000263232"/>
    </source>
</evidence>
<reference evidence="3 4" key="1">
    <citation type="submission" date="2017-09" db="EMBL/GenBank/DDBJ databases">
        <title>Complete genome sequence of Oxytococcus suis strain ZY16052.</title>
        <authorList>
            <person name="Li F."/>
        </authorList>
    </citation>
    <scope>NUCLEOTIDE SEQUENCE [LARGE SCALE GENOMIC DNA]</scope>
    <source>
        <strain evidence="3 4">ZY16052</strain>
    </source>
</reference>
<dbReference type="Pfam" id="PF13333">
    <property type="entry name" value="rve_2"/>
    <property type="match status" value="1"/>
</dbReference>
<accession>A0A347WJK8</accession>
<name>A0A347WJK8_9LACT</name>
<dbReference type="KEGG" id="abae:CL176_04225"/>
<dbReference type="Proteomes" id="UP000263232">
    <property type="component" value="Chromosome"/>
</dbReference>
<dbReference type="Pfam" id="PF00665">
    <property type="entry name" value="rve"/>
    <property type="match status" value="1"/>
</dbReference>
<evidence type="ECO:0000256" key="1">
    <source>
        <dbReference type="ARBA" id="ARBA00002286"/>
    </source>
</evidence>
<sequence length="257" mass="30496">MRVSRSPCYKWLKREPSPSQLRLEWLREQIQEVYDNYNETYGYRRITIYLNYYKDAKVNHKCVYRLMKLMGLQAVIRRKGYQYKPSKPQHVADNVLDRQFDKDYEPRQVLLTDITEFKYGENCKAYLSAILDYGDNKIIAHKLSKRNNNQLVEDTVVQIEDEIISGETLFHSDRGFQYTSYFFKKFVDEHGLIQSMLSVGKCIDNGPMENFWGIIKVEMYLLNTYDSFEALEADIARYIDFYNNERVTLAMGLKIPA</sequence>
<dbReference type="Pfam" id="PF13276">
    <property type="entry name" value="HTH_21"/>
    <property type="match status" value="1"/>
</dbReference>
<gene>
    <name evidence="3" type="ORF">CL176_04225</name>
</gene>
<dbReference type="InterPro" id="IPR036397">
    <property type="entry name" value="RNaseH_sf"/>
</dbReference>
<proteinExistence type="predicted"/>
<dbReference type="InterPro" id="IPR025948">
    <property type="entry name" value="HTH-like_dom"/>
</dbReference>
<organism evidence="3 4">
    <name type="scientific">Suicoccus acidiformans</name>
    <dbReference type="NCBI Taxonomy" id="2036206"/>
    <lineage>
        <taxon>Bacteria</taxon>
        <taxon>Bacillati</taxon>
        <taxon>Bacillota</taxon>
        <taxon>Bacilli</taxon>
        <taxon>Lactobacillales</taxon>
        <taxon>Aerococcaceae</taxon>
        <taxon>Suicoccus</taxon>
    </lineage>
</organism>
<dbReference type="SUPFAM" id="SSF53098">
    <property type="entry name" value="Ribonuclease H-like"/>
    <property type="match status" value="1"/>
</dbReference>
<dbReference type="InterPro" id="IPR012337">
    <property type="entry name" value="RNaseH-like_sf"/>
</dbReference>
<dbReference type="AlphaFoldDB" id="A0A347WJK8"/>
<dbReference type="InterPro" id="IPR050900">
    <property type="entry name" value="Transposase_IS3/IS150/IS904"/>
</dbReference>
<dbReference type="PANTHER" id="PTHR46889">
    <property type="entry name" value="TRANSPOSASE INSF FOR INSERTION SEQUENCE IS3B-RELATED"/>
    <property type="match status" value="1"/>
</dbReference>
<dbReference type="GO" id="GO:0003676">
    <property type="term" value="F:nucleic acid binding"/>
    <property type="evidence" value="ECO:0007669"/>
    <property type="project" value="InterPro"/>
</dbReference>
<dbReference type="InterPro" id="IPR001584">
    <property type="entry name" value="Integrase_cat-core"/>
</dbReference>
<dbReference type="Gene3D" id="3.30.420.10">
    <property type="entry name" value="Ribonuclease H-like superfamily/Ribonuclease H"/>
    <property type="match status" value="1"/>
</dbReference>
<dbReference type="GO" id="GO:0015074">
    <property type="term" value="P:DNA integration"/>
    <property type="evidence" value="ECO:0007669"/>
    <property type="project" value="InterPro"/>
</dbReference>
<dbReference type="InterPro" id="IPR048020">
    <property type="entry name" value="Transpos_IS3"/>
</dbReference>
<evidence type="ECO:0000313" key="3">
    <source>
        <dbReference type="EMBL" id="AXY25265.1"/>
    </source>
</evidence>
<dbReference type="PROSITE" id="PS50994">
    <property type="entry name" value="INTEGRASE"/>
    <property type="match status" value="1"/>
</dbReference>
<dbReference type="PANTHER" id="PTHR46889:SF5">
    <property type="entry name" value="INTEGRASE PROTEIN"/>
    <property type="match status" value="1"/>
</dbReference>
<feature type="domain" description="Integrase catalytic" evidence="2">
    <location>
        <begin position="102"/>
        <end position="257"/>
    </location>
</feature>
<evidence type="ECO:0000259" key="2">
    <source>
        <dbReference type="PROSITE" id="PS50994"/>
    </source>
</evidence>
<keyword evidence="4" id="KW-1185">Reference proteome</keyword>
<comment type="function">
    <text evidence="1">Involved in the transposition of the insertion sequence.</text>
</comment>
<protein>
    <recommendedName>
        <fullName evidence="2">Integrase catalytic domain-containing protein</fullName>
    </recommendedName>
</protein>
<dbReference type="EMBL" id="CP023434">
    <property type="protein sequence ID" value="AXY25265.1"/>
    <property type="molecule type" value="Genomic_DNA"/>
</dbReference>
<dbReference type="NCBIfam" id="NF033516">
    <property type="entry name" value="transpos_IS3"/>
    <property type="match status" value="1"/>
</dbReference>